<reference evidence="3" key="2">
    <citation type="submission" date="2015-01" db="EMBL/GenBank/DDBJ databases">
        <title>Evolutionary Origins and Diversification of the Mycorrhizal Mutualists.</title>
        <authorList>
            <consortium name="DOE Joint Genome Institute"/>
            <consortium name="Mycorrhizal Genomics Consortium"/>
            <person name="Kohler A."/>
            <person name="Kuo A."/>
            <person name="Nagy L.G."/>
            <person name="Floudas D."/>
            <person name="Copeland A."/>
            <person name="Barry K.W."/>
            <person name="Cichocki N."/>
            <person name="Veneault-Fourrey C."/>
            <person name="LaButti K."/>
            <person name="Lindquist E.A."/>
            <person name="Lipzen A."/>
            <person name="Lundell T."/>
            <person name="Morin E."/>
            <person name="Murat C."/>
            <person name="Riley R."/>
            <person name="Ohm R."/>
            <person name="Sun H."/>
            <person name="Tunlid A."/>
            <person name="Henrissat B."/>
            <person name="Grigoriev I.V."/>
            <person name="Hibbett D.S."/>
            <person name="Martin F."/>
        </authorList>
    </citation>
    <scope>NUCLEOTIDE SEQUENCE [LARGE SCALE GENOMIC DNA]</scope>
    <source>
        <strain evidence="1 3">F 1598</strain>
    </source>
</reference>
<evidence type="ECO:0000313" key="2">
    <source>
        <dbReference type="EMBL" id="KIM81765.1"/>
    </source>
</evidence>
<evidence type="ECO:0000313" key="3">
    <source>
        <dbReference type="Proteomes" id="UP000054166"/>
    </source>
</evidence>
<dbReference type="Proteomes" id="UP000054166">
    <property type="component" value="Unassembled WGS sequence"/>
</dbReference>
<reference evidence="2" key="3">
    <citation type="submission" date="2015-02" db="EMBL/GenBank/DDBJ databases">
        <title>Evolutionary Origins and Diversification of the Mycorrhizal Mutualists.</title>
        <authorList>
            <consortium name="DOE Joint Genome Institute"/>
            <consortium name="Mycorrhizal Genomics Consortium"/>
            <person name="Kohler A."/>
            <person name="Kuo A."/>
            <person name="Nagy L.G."/>
            <person name="Floudas D."/>
            <person name="Copeland A."/>
            <person name="Barry K.W."/>
            <person name="Cichocki N."/>
            <person name="Veneault-Fourrey C."/>
            <person name="LaButti K."/>
            <person name="Lindquist E.A."/>
            <person name="Lipzen A."/>
            <person name="Lundell T."/>
            <person name="Morin E."/>
            <person name="Murat C."/>
            <person name="Riley R."/>
            <person name="Ohm R."/>
            <person name="Sun H."/>
            <person name="Tunlid A."/>
            <person name="Henrissat B."/>
            <person name="Grigoriev I.V."/>
            <person name="Hibbett D.S."/>
            <person name="Martin F."/>
        </authorList>
    </citation>
    <scope>NUCLEOTIDE SEQUENCE</scope>
    <source>
        <strain evidence="2 3">F 1598</strain>
    </source>
</reference>
<sequence length="185" mass="20265">MATQSPSLSLLIMPFSQPWWWARSAAPLMAAMSAYARTSLLSGPGGTLHTRGQPSISVNASCLSEFSWMNNGKGQSPCVVAAWEEEPCASSTWNIVALPPGFQYDPPNSTEANPCSCSWATYNLFAACTVCQSSTDFVSWGDWQYNCGEFVSDTTYFPSDKNFTLPSETSIPFWAGTNHVERCHF</sequence>
<dbReference type="OrthoDB" id="2796893at2759"/>
<organism evidence="2 3">
    <name type="scientific">Piloderma croceum (strain F 1598)</name>
    <dbReference type="NCBI Taxonomy" id="765440"/>
    <lineage>
        <taxon>Eukaryota</taxon>
        <taxon>Fungi</taxon>
        <taxon>Dikarya</taxon>
        <taxon>Basidiomycota</taxon>
        <taxon>Agaricomycotina</taxon>
        <taxon>Agaricomycetes</taxon>
        <taxon>Agaricomycetidae</taxon>
        <taxon>Atheliales</taxon>
        <taxon>Atheliaceae</taxon>
        <taxon>Piloderma</taxon>
    </lineage>
</organism>
<protein>
    <submittedName>
        <fullName evidence="2">Uncharacterized protein</fullName>
    </submittedName>
</protein>
<keyword evidence="3" id="KW-1185">Reference proteome</keyword>
<accession>A0A0C3FAT4</accession>
<gene>
    <name evidence="2" type="ORF">PILCRDRAFT_489302</name>
    <name evidence="1" type="ORF">PILCRDRAFT_747778</name>
</gene>
<dbReference type="AlphaFoldDB" id="A0A0C3FAT4"/>
<reference evidence="2 3" key="1">
    <citation type="submission" date="2014-04" db="EMBL/GenBank/DDBJ databases">
        <authorList>
            <consortium name="DOE Joint Genome Institute"/>
            <person name="Kuo A."/>
            <person name="Tarkka M."/>
            <person name="Buscot F."/>
            <person name="Kohler A."/>
            <person name="Nagy L.G."/>
            <person name="Floudas D."/>
            <person name="Copeland A."/>
            <person name="Barry K.W."/>
            <person name="Cichocki N."/>
            <person name="Veneault-Fourrey C."/>
            <person name="LaButti K."/>
            <person name="Lindquist E.A."/>
            <person name="Lipzen A."/>
            <person name="Lundell T."/>
            <person name="Morin E."/>
            <person name="Murat C."/>
            <person name="Sun H."/>
            <person name="Tunlid A."/>
            <person name="Henrissat B."/>
            <person name="Grigoriev I.V."/>
            <person name="Hibbett D.S."/>
            <person name="Martin F."/>
            <person name="Nordberg H.P."/>
            <person name="Cantor M.N."/>
            <person name="Hua S.X."/>
        </authorList>
    </citation>
    <scope>NUCLEOTIDE SEQUENCE [LARGE SCALE GENOMIC DNA]</scope>
    <source>
        <strain evidence="2 3">F 1598</strain>
    </source>
</reference>
<dbReference type="HOGENOM" id="CLU_115535_0_0_1"/>
<evidence type="ECO:0000313" key="1">
    <source>
        <dbReference type="EMBL" id="KIM71923.1"/>
    </source>
</evidence>
<dbReference type="EMBL" id="KN832997">
    <property type="protein sequence ID" value="KIM81765.1"/>
    <property type="molecule type" value="Genomic_DNA"/>
</dbReference>
<name>A0A0C3FAT4_PILCF</name>
<proteinExistence type="predicted"/>
<dbReference type="EMBL" id="KN833188">
    <property type="protein sequence ID" value="KIM71923.1"/>
    <property type="molecule type" value="Genomic_DNA"/>
</dbReference>